<dbReference type="Proteomes" id="UP000005239">
    <property type="component" value="Unassembled WGS sequence"/>
</dbReference>
<keyword evidence="4" id="KW-1185">Reference proteome</keyword>
<feature type="transmembrane region" description="Helical" evidence="2">
    <location>
        <begin position="122"/>
        <end position="144"/>
    </location>
</feature>
<gene>
    <name evidence="3" type="primary">WBGene00278921</name>
</gene>
<dbReference type="PANTHER" id="PTHR45907:SF16">
    <property type="entry name" value="SERPENTINE RECEPTOR, CLASS J"/>
    <property type="match status" value="1"/>
</dbReference>
<feature type="region of interest" description="Disordered" evidence="1">
    <location>
        <begin position="71"/>
        <end position="99"/>
    </location>
</feature>
<dbReference type="Gene3D" id="3.40.50.300">
    <property type="entry name" value="P-loop containing nucleotide triphosphate hydrolases"/>
    <property type="match status" value="1"/>
</dbReference>
<feature type="transmembrane region" description="Helical" evidence="2">
    <location>
        <begin position="350"/>
        <end position="370"/>
    </location>
</feature>
<keyword evidence="2" id="KW-0472">Membrane</keyword>
<dbReference type="AlphaFoldDB" id="A0A2A6C491"/>
<reference evidence="4" key="1">
    <citation type="journal article" date="2008" name="Nat. Genet.">
        <title>The Pristionchus pacificus genome provides a unique perspective on nematode lifestyle and parasitism.</title>
        <authorList>
            <person name="Dieterich C."/>
            <person name="Clifton S.W."/>
            <person name="Schuster L.N."/>
            <person name="Chinwalla A."/>
            <person name="Delehaunty K."/>
            <person name="Dinkelacker I."/>
            <person name="Fulton L."/>
            <person name="Fulton R."/>
            <person name="Godfrey J."/>
            <person name="Minx P."/>
            <person name="Mitreva M."/>
            <person name="Roeseler W."/>
            <person name="Tian H."/>
            <person name="Witte H."/>
            <person name="Yang S.P."/>
            <person name="Wilson R.K."/>
            <person name="Sommer R.J."/>
        </authorList>
    </citation>
    <scope>NUCLEOTIDE SEQUENCE [LARGE SCALE GENOMIC DNA]</scope>
    <source>
        <strain evidence="4">PS312</strain>
    </source>
</reference>
<feature type="transmembrane region" description="Helical" evidence="2">
    <location>
        <begin position="306"/>
        <end position="329"/>
    </location>
</feature>
<evidence type="ECO:0000313" key="4">
    <source>
        <dbReference type="Proteomes" id="UP000005239"/>
    </source>
</evidence>
<accession>A0A8R1UWA0</accession>
<dbReference type="Gene3D" id="1.20.1070.10">
    <property type="entry name" value="Rhodopsin 7-helix transmembrane proteins"/>
    <property type="match status" value="1"/>
</dbReference>
<reference evidence="3" key="2">
    <citation type="submission" date="2022-06" db="UniProtKB">
        <authorList>
            <consortium name="EnsemblMetazoa"/>
        </authorList>
    </citation>
    <scope>IDENTIFICATION</scope>
    <source>
        <strain evidence="3">PS312</strain>
    </source>
</reference>
<proteinExistence type="predicted"/>
<keyword evidence="2" id="KW-1133">Transmembrane helix</keyword>
<dbReference type="EnsemblMetazoa" id="PPA40552.1">
    <property type="protein sequence ID" value="PPA40552.1"/>
    <property type="gene ID" value="WBGene00278921"/>
</dbReference>
<name>A0A2A6C491_PRIPA</name>
<dbReference type="SUPFAM" id="SSF81321">
    <property type="entry name" value="Family A G protein-coupled receptor-like"/>
    <property type="match status" value="1"/>
</dbReference>
<feature type="transmembrane region" description="Helical" evidence="2">
    <location>
        <begin position="239"/>
        <end position="257"/>
    </location>
</feature>
<accession>A0A2A6C491</accession>
<dbReference type="InterPro" id="IPR019428">
    <property type="entry name" value="7TM_GPCR_serpentine_rcpt_Str"/>
</dbReference>
<feature type="transmembrane region" description="Helical" evidence="2">
    <location>
        <begin position="197"/>
        <end position="218"/>
    </location>
</feature>
<dbReference type="InterPro" id="IPR019423">
    <property type="entry name" value="7TM_GPCR_serpentine_rcpt_Srj"/>
</dbReference>
<protein>
    <submittedName>
        <fullName evidence="3">G protein-coupled receptor</fullName>
    </submittedName>
</protein>
<sequence>MRFPPSLTSRSEKSTPFFESKPRCTVAVSRHRTALIIIGNYILLAGTDPWKTVIDSSEFTEISAGMLRPASNESLPIDRTPPSRKQGTEEGNSRSKHYNRMFPRHGPVETFNFGYNLRQRSYGTLLFIAVVGIPLNIFLLYLIHRFSRKELGAYKHLLTIFAAHDILLSIIEALFNLTAVRIGTIISVVGRTFWESRHISCVYVAFYSVPLFLTNLNFLYRYWAIKSPMKLERYSSKSFIGGVVLSLALTFAGWYIALFQFCDGGVNEPDTIILRGWYSQRYNITIYDGWVVMDYWPDGRMAMRPFLVLLFTDGLLLTSFITAVSLSTMTFYHIHINTMVSDNYRRAQRTVLIALCAQTSVPLLCVYVPYVNTLNAPFLDVDNLISPEIAASFVSAFPLWDAVVIILLMKDYRVGAKDLIFGKGTSKIDAKSMMFTTNNVIDLSQTL</sequence>
<dbReference type="PANTHER" id="PTHR45907">
    <property type="entry name" value="SERPENTINE RECEPTOR, CLASS J"/>
    <property type="match status" value="1"/>
</dbReference>
<keyword evidence="2" id="KW-0812">Transmembrane</keyword>
<evidence type="ECO:0000256" key="1">
    <source>
        <dbReference type="SAM" id="MobiDB-lite"/>
    </source>
</evidence>
<dbReference type="Pfam" id="PF10326">
    <property type="entry name" value="7TM_GPCR_Str"/>
    <property type="match status" value="1"/>
</dbReference>
<feature type="transmembrane region" description="Helical" evidence="2">
    <location>
        <begin position="156"/>
        <end position="177"/>
    </location>
</feature>
<feature type="transmembrane region" description="Helical" evidence="2">
    <location>
        <begin position="390"/>
        <end position="409"/>
    </location>
</feature>
<evidence type="ECO:0000256" key="2">
    <source>
        <dbReference type="SAM" id="Phobius"/>
    </source>
</evidence>
<dbReference type="InterPro" id="IPR027417">
    <property type="entry name" value="P-loop_NTPase"/>
</dbReference>
<evidence type="ECO:0000313" key="3">
    <source>
        <dbReference type="EnsemblMetazoa" id="PPA40552.1"/>
    </source>
</evidence>
<organism evidence="3 4">
    <name type="scientific">Pristionchus pacificus</name>
    <name type="common">Parasitic nematode worm</name>
    <dbReference type="NCBI Taxonomy" id="54126"/>
    <lineage>
        <taxon>Eukaryota</taxon>
        <taxon>Metazoa</taxon>
        <taxon>Ecdysozoa</taxon>
        <taxon>Nematoda</taxon>
        <taxon>Chromadorea</taxon>
        <taxon>Rhabditida</taxon>
        <taxon>Rhabditina</taxon>
        <taxon>Diplogasteromorpha</taxon>
        <taxon>Diplogasteroidea</taxon>
        <taxon>Neodiplogasteridae</taxon>
        <taxon>Pristionchus</taxon>
    </lineage>
</organism>